<reference evidence="4" key="1">
    <citation type="submission" date="2017-05" db="EMBL/GenBank/DDBJ databases">
        <authorList>
            <person name="Song R."/>
            <person name="Chenine A.L."/>
            <person name="Ruprecht R.M."/>
        </authorList>
    </citation>
    <scope>NUCLEOTIDE SEQUENCE [LARGE SCALE GENOMIC DNA]</scope>
</reference>
<dbReference type="EMBL" id="LT854264">
    <property type="protein sequence ID" value="SMR61125.1"/>
    <property type="molecule type" value="Genomic_DNA"/>
</dbReference>
<evidence type="ECO:0000256" key="2">
    <source>
        <dbReference type="SAM" id="Phobius"/>
    </source>
</evidence>
<keyword evidence="2" id="KW-0812">Transmembrane</keyword>
<dbReference type="AlphaFoldDB" id="A0A2H1H5M7"/>
<keyword evidence="2" id="KW-0472">Membrane</keyword>
<dbReference type="Proteomes" id="UP000245764">
    <property type="component" value="Chromosome 12"/>
</dbReference>
<feature type="compositionally biased region" description="Low complexity" evidence="1">
    <location>
        <begin position="375"/>
        <end position="385"/>
    </location>
</feature>
<sequence length="462" mass="50795">MPGGGRFKLGPGAIAGIVIVVLFLFLLCIVVACCCSSRGRFRRSGRRHFQNKPHHLPPPAQMQSRHDHHRRSRSTRPRIETSRAVPDMPHIDSPSIAESPRDHHHRDAPYRSDSHASRGARVGNTYESDVSVVVPSRENTTRPQAAVVRNAPPPPVYGDVGTYRSSKGVARSVKGNGGALYSSMAAFIITLLFIKRIASASSACSSSSFHPSLLSSSVSRKSTSPLLPSSSATPLQMNLQPIRKLDTLRFPLAIMKRPLVITPLPSLYFFPRNVPPPFPANTDLTNHQLAPDLGVHVFESSSKAARAWIQVSRAARLWPIWGGRDGREGWVGAVEVGEGIEVVFNGRDDVLGFIQGPPHKLYQNPQTGHRSHRMSSASPSFRPSMSISPQARLAIRNVFTEQKYQEWQSKWPGSDLTHFVVKYTTALTNFHRTFPTEDPIPTEDEDTAAAPGTTSPCSAKKH</sequence>
<dbReference type="PROSITE" id="PS51257">
    <property type="entry name" value="PROKAR_LIPOPROTEIN"/>
    <property type="match status" value="1"/>
</dbReference>
<evidence type="ECO:0000256" key="1">
    <source>
        <dbReference type="SAM" id="MobiDB-lite"/>
    </source>
</evidence>
<feature type="compositionally biased region" description="Polar residues" evidence="1">
    <location>
        <begin position="452"/>
        <end position="462"/>
    </location>
</feature>
<feature type="region of interest" description="Disordered" evidence="1">
    <location>
        <begin position="362"/>
        <end position="385"/>
    </location>
</feature>
<feature type="compositionally biased region" description="Basic residues" evidence="1">
    <location>
        <begin position="66"/>
        <end position="76"/>
    </location>
</feature>
<feature type="region of interest" description="Disordered" evidence="1">
    <location>
        <begin position="434"/>
        <end position="462"/>
    </location>
</feature>
<feature type="transmembrane region" description="Helical" evidence="2">
    <location>
        <begin position="179"/>
        <end position="198"/>
    </location>
</feature>
<feature type="compositionally biased region" description="Basic residues" evidence="1">
    <location>
        <begin position="43"/>
        <end position="55"/>
    </location>
</feature>
<name>A0A2H1H5M7_ZYMTR</name>
<feature type="transmembrane region" description="Helical" evidence="2">
    <location>
        <begin position="12"/>
        <end position="37"/>
    </location>
</feature>
<organism evidence="3 4">
    <name type="scientific">Zymoseptoria tritici ST99CH_1E4</name>
    <dbReference type="NCBI Taxonomy" id="1276532"/>
    <lineage>
        <taxon>Eukaryota</taxon>
        <taxon>Fungi</taxon>
        <taxon>Dikarya</taxon>
        <taxon>Ascomycota</taxon>
        <taxon>Pezizomycotina</taxon>
        <taxon>Dothideomycetes</taxon>
        <taxon>Dothideomycetidae</taxon>
        <taxon>Mycosphaerellales</taxon>
        <taxon>Mycosphaerellaceae</taxon>
        <taxon>Zymoseptoria</taxon>
    </lineage>
</organism>
<feature type="compositionally biased region" description="Basic and acidic residues" evidence="1">
    <location>
        <begin position="99"/>
        <end position="116"/>
    </location>
</feature>
<accession>A0A2H1H5M7</accession>
<keyword evidence="2" id="KW-1133">Transmembrane helix</keyword>
<evidence type="ECO:0000313" key="4">
    <source>
        <dbReference type="Proteomes" id="UP000245764"/>
    </source>
</evidence>
<protein>
    <submittedName>
        <fullName evidence="3">Uncharacterized protein</fullName>
    </submittedName>
</protein>
<feature type="region of interest" description="Disordered" evidence="1">
    <location>
        <begin position="43"/>
        <end position="127"/>
    </location>
</feature>
<gene>
    <name evidence="3" type="ORF">ZT1E4_G11090</name>
</gene>
<proteinExistence type="predicted"/>
<evidence type="ECO:0000313" key="3">
    <source>
        <dbReference type="EMBL" id="SMR61125.1"/>
    </source>
</evidence>